<dbReference type="InterPro" id="IPR018060">
    <property type="entry name" value="HTH_AraC"/>
</dbReference>
<organism evidence="5 6">
    <name type="scientific">Paenibacillus apis</name>
    <dbReference type="NCBI Taxonomy" id="1792174"/>
    <lineage>
        <taxon>Bacteria</taxon>
        <taxon>Bacillati</taxon>
        <taxon>Bacillota</taxon>
        <taxon>Bacilli</taxon>
        <taxon>Bacillales</taxon>
        <taxon>Paenibacillaceae</taxon>
        <taxon>Paenibacillus</taxon>
    </lineage>
</organism>
<dbReference type="Gene3D" id="1.10.10.60">
    <property type="entry name" value="Homeodomain-like"/>
    <property type="match status" value="2"/>
</dbReference>
<proteinExistence type="predicted"/>
<gene>
    <name evidence="5" type="ORF">J41TS4_38790</name>
</gene>
<dbReference type="PANTHER" id="PTHR43280">
    <property type="entry name" value="ARAC-FAMILY TRANSCRIPTIONAL REGULATOR"/>
    <property type="match status" value="1"/>
</dbReference>
<feature type="domain" description="HTH araC/xylS-type" evidence="4">
    <location>
        <begin position="177"/>
        <end position="275"/>
    </location>
</feature>
<dbReference type="SUPFAM" id="SSF51215">
    <property type="entry name" value="Regulatory protein AraC"/>
    <property type="match status" value="1"/>
</dbReference>
<evidence type="ECO:0000259" key="4">
    <source>
        <dbReference type="PROSITE" id="PS01124"/>
    </source>
</evidence>
<dbReference type="Gene3D" id="2.60.120.280">
    <property type="entry name" value="Regulatory protein AraC"/>
    <property type="match status" value="1"/>
</dbReference>
<dbReference type="AlphaFoldDB" id="A0A919Y3A5"/>
<dbReference type="InterPro" id="IPR020449">
    <property type="entry name" value="Tscrpt_reg_AraC-type_HTH"/>
</dbReference>
<dbReference type="GO" id="GO:0003700">
    <property type="term" value="F:DNA-binding transcription factor activity"/>
    <property type="evidence" value="ECO:0007669"/>
    <property type="project" value="InterPro"/>
</dbReference>
<name>A0A919Y3A5_9BACL</name>
<sequence>MAVFHFNPQRPYRSNPDLYLHYWGQEQCVPGHSFGPGIRDTYKIHFVHSGTGDLTAGGASHRLHAGQAFLTYPHILTHYAADEQEPWHYSWIAFSGDQVEHLLSRTCLTPEHPVFPMDEHVMPGLFGRLTAAGEAAGGQLDLPLQSILYDFFSVLLHCAPPLAQPPARSKPKNPHVDQALHYLHAHYCENVTIGLLAEKLGLDRKYLSALFKQTIGLPPQKYLLNYRMTKAAELLSWCDCSIGEIACSVGYEDPLLFSRMFKRVKGVSPKEYRSLHQEKTDIIL</sequence>
<keyword evidence="2" id="KW-0238">DNA-binding</keyword>
<dbReference type="InterPro" id="IPR018062">
    <property type="entry name" value="HTH_AraC-typ_CS"/>
</dbReference>
<dbReference type="InterPro" id="IPR037923">
    <property type="entry name" value="HTH-like"/>
</dbReference>
<dbReference type="SUPFAM" id="SSF46689">
    <property type="entry name" value="Homeodomain-like"/>
    <property type="match status" value="2"/>
</dbReference>
<evidence type="ECO:0000313" key="6">
    <source>
        <dbReference type="Proteomes" id="UP000678895"/>
    </source>
</evidence>
<dbReference type="PROSITE" id="PS01124">
    <property type="entry name" value="HTH_ARAC_FAMILY_2"/>
    <property type="match status" value="1"/>
</dbReference>
<dbReference type="InterPro" id="IPR003313">
    <property type="entry name" value="AraC-bd"/>
</dbReference>
<evidence type="ECO:0000256" key="2">
    <source>
        <dbReference type="ARBA" id="ARBA00023125"/>
    </source>
</evidence>
<dbReference type="PROSITE" id="PS00041">
    <property type="entry name" value="HTH_ARAC_FAMILY_1"/>
    <property type="match status" value="1"/>
</dbReference>
<evidence type="ECO:0000256" key="1">
    <source>
        <dbReference type="ARBA" id="ARBA00023015"/>
    </source>
</evidence>
<accession>A0A919Y3A5</accession>
<dbReference type="PANTHER" id="PTHR43280:SF30">
    <property type="entry name" value="MMSAB OPERON REGULATORY PROTEIN"/>
    <property type="match status" value="1"/>
</dbReference>
<keyword evidence="6" id="KW-1185">Reference proteome</keyword>
<comment type="caution">
    <text evidence="5">The sequence shown here is derived from an EMBL/GenBank/DDBJ whole genome shotgun (WGS) entry which is preliminary data.</text>
</comment>
<evidence type="ECO:0000313" key="5">
    <source>
        <dbReference type="EMBL" id="GIO44121.1"/>
    </source>
</evidence>
<dbReference type="Pfam" id="PF12833">
    <property type="entry name" value="HTH_18"/>
    <property type="match status" value="1"/>
</dbReference>
<keyword evidence="1" id="KW-0805">Transcription regulation</keyword>
<dbReference type="Pfam" id="PF02311">
    <property type="entry name" value="AraC_binding"/>
    <property type="match status" value="1"/>
</dbReference>
<dbReference type="InterPro" id="IPR009057">
    <property type="entry name" value="Homeodomain-like_sf"/>
</dbReference>
<dbReference type="EMBL" id="BORS01000015">
    <property type="protein sequence ID" value="GIO44121.1"/>
    <property type="molecule type" value="Genomic_DNA"/>
</dbReference>
<protein>
    <submittedName>
        <fullName evidence="5">AraC family transcriptional regulator</fullName>
    </submittedName>
</protein>
<dbReference type="SMART" id="SM00342">
    <property type="entry name" value="HTH_ARAC"/>
    <property type="match status" value="1"/>
</dbReference>
<evidence type="ECO:0000256" key="3">
    <source>
        <dbReference type="ARBA" id="ARBA00023163"/>
    </source>
</evidence>
<dbReference type="PRINTS" id="PR00032">
    <property type="entry name" value="HTHARAC"/>
</dbReference>
<dbReference type="Proteomes" id="UP000678895">
    <property type="component" value="Unassembled WGS sequence"/>
</dbReference>
<dbReference type="GO" id="GO:0043565">
    <property type="term" value="F:sequence-specific DNA binding"/>
    <property type="evidence" value="ECO:0007669"/>
    <property type="project" value="InterPro"/>
</dbReference>
<dbReference type="CDD" id="cd06986">
    <property type="entry name" value="cupin_MmsR-like_N"/>
    <property type="match status" value="1"/>
</dbReference>
<keyword evidence="3" id="KW-0804">Transcription</keyword>
<reference evidence="5" key="1">
    <citation type="submission" date="2021-03" db="EMBL/GenBank/DDBJ databases">
        <title>Antimicrobial resistance genes in bacteria isolated from Japanese honey, and their potential for conferring macrolide and lincosamide resistance in the American foulbrood pathogen Paenibacillus larvae.</title>
        <authorList>
            <person name="Okamoto M."/>
            <person name="Kumagai M."/>
            <person name="Kanamori H."/>
            <person name="Takamatsu D."/>
        </authorList>
    </citation>
    <scope>NUCLEOTIDE SEQUENCE</scope>
    <source>
        <strain evidence="5">J41TS4</strain>
    </source>
</reference>